<protein>
    <recommendedName>
        <fullName evidence="5">C1q domain-containing protein</fullName>
    </recommendedName>
</protein>
<evidence type="ECO:0000256" key="1">
    <source>
        <dbReference type="SAM" id="MobiDB-lite"/>
    </source>
</evidence>
<feature type="transmembrane region" description="Helical" evidence="2">
    <location>
        <begin position="6"/>
        <end position="22"/>
    </location>
</feature>
<dbReference type="Pfam" id="PF01391">
    <property type="entry name" value="Collagen"/>
    <property type="match status" value="1"/>
</dbReference>
<dbReference type="Proteomes" id="UP000694892">
    <property type="component" value="Chromosome 5L"/>
</dbReference>
<keyword evidence="2" id="KW-1133">Transmembrane helix</keyword>
<dbReference type="InterPro" id="IPR008160">
    <property type="entry name" value="Collagen"/>
</dbReference>
<evidence type="ECO:0008006" key="5">
    <source>
        <dbReference type="Google" id="ProtNLM"/>
    </source>
</evidence>
<feature type="region of interest" description="Disordered" evidence="1">
    <location>
        <begin position="110"/>
        <end position="194"/>
    </location>
</feature>
<evidence type="ECO:0000313" key="4">
    <source>
        <dbReference type="Proteomes" id="UP000694892"/>
    </source>
</evidence>
<accession>A0A974CVQ6</accession>
<organism evidence="3 4">
    <name type="scientific">Xenopus laevis</name>
    <name type="common">African clawed frog</name>
    <dbReference type="NCBI Taxonomy" id="8355"/>
    <lineage>
        <taxon>Eukaryota</taxon>
        <taxon>Metazoa</taxon>
        <taxon>Chordata</taxon>
        <taxon>Craniata</taxon>
        <taxon>Vertebrata</taxon>
        <taxon>Euteleostomi</taxon>
        <taxon>Amphibia</taxon>
        <taxon>Batrachia</taxon>
        <taxon>Anura</taxon>
        <taxon>Pipoidea</taxon>
        <taxon>Pipidae</taxon>
        <taxon>Xenopodinae</taxon>
        <taxon>Xenopus</taxon>
        <taxon>Xenopus</taxon>
    </lineage>
</organism>
<sequence length="194" mass="20034">MGTLSWPTAIFITVVVTVYLEAKTRQPAKHTKRAYNMAVADGLETSLAPLAEGTLFPEIPEITDTTTELAFYLKTATTLYLFDNFTLETPDFFFNCCECCSPMPGPKGDPGATGLPGPKGETGDTGLLGLHGSTGPPGAKGYKGDKGGKGEHGEQGLSGISGFPGKSGETGEIGAKGEKGNIGLSGSKGQKGNK</sequence>
<proteinExistence type="predicted"/>
<feature type="compositionally biased region" description="Basic and acidic residues" evidence="1">
    <location>
        <begin position="142"/>
        <end position="154"/>
    </location>
</feature>
<dbReference type="AlphaFoldDB" id="A0A974CVQ6"/>
<name>A0A974CVQ6_XENLA</name>
<keyword evidence="2" id="KW-0812">Transmembrane</keyword>
<dbReference type="PANTHER" id="PTHR24637">
    <property type="entry name" value="COLLAGEN"/>
    <property type="match status" value="1"/>
</dbReference>
<gene>
    <name evidence="3" type="ORF">XELAEV_18027631mg</name>
</gene>
<evidence type="ECO:0000313" key="3">
    <source>
        <dbReference type="EMBL" id="OCT80819.1"/>
    </source>
</evidence>
<dbReference type="EMBL" id="CM004474">
    <property type="protein sequence ID" value="OCT80819.1"/>
    <property type="molecule type" value="Genomic_DNA"/>
</dbReference>
<reference evidence="4" key="1">
    <citation type="journal article" date="2016" name="Nature">
        <title>Genome evolution in the allotetraploid frog Xenopus laevis.</title>
        <authorList>
            <person name="Session A.M."/>
            <person name="Uno Y."/>
            <person name="Kwon T."/>
            <person name="Chapman J.A."/>
            <person name="Toyoda A."/>
            <person name="Takahashi S."/>
            <person name="Fukui A."/>
            <person name="Hikosaka A."/>
            <person name="Suzuki A."/>
            <person name="Kondo M."/>
            <person name="van Heeringen S.J."/>
            <person name="Quigley I."/>
            <person name="Heinz S."/>
            <person name="Ogino H."/>
            <person name="Ochi H."/>
            <person name="Hellsten U."/>
            <person name="Lyons J.B."/>
            <person name="Simakov O."/>
            <person name="Putnam N."/>
            <person name="Stites J."/>
            <person name="Kuroki Y."/>
            <person name="Tanaka T."/>
            <person name="Michiue T."/>
            <person name="Watanabe M."/>
            <person name="Bogdanovic O."/>
            <person name="Lister R."/>
            <person name="Georgiou G."/>
            <person name="Paranjpe S.S."/>
            <person name="van Kruijsbergen I."/>
            <person name="Shu S."/>
            <person name="Carlson J."/>
            <person name="Kinoshita T."/>
            <person name="Ohta Y."/>
            <person name="Mawaribuchi S."/>
            <person name="Jenkins J."/>
            <person name="Grimwood J."/>
            <person name="Schmutz J."/>
            <person name="Mitros T."/>
            <person name="Mozaffari S.V."/>
            <person name="Suzuki Y."/>
            <person name="Haramoto Y."/>
            <person name="Yamamoto T.S."/>
            <person name="Takagi C."/>
            <person name="Heald R."/>
            <person name="Miller K."/>
            <person name="Haudenschild C."/>
            <person name="Kitzman J."/>
            <person name="Nakayama T."/>
            <person name="Izutsu Y."/>
            <person name="Robert J."/>
            <person name="Fortriede J."/>
            <person name="Burns K."/>
            <person name="Lotay V."/>
            <person name="Karimi K."/>
            <person name="Yasuoka Y."/>
            <person name="Dichmann D.S."/>
            <person name="Flajnik M.F."/>
            <person name="Houston D.W."/>
            <person name="Shendure J."/>
            <person name="DuPasquier L."/>
            <person name="Vize P.D."/>
            <person name="Zorn A.M."/>
            <person name="Ito M."/>
            <person name="Marcotte E.M."/>
            <person name="Wallingford J.B."/>
            <person name="Ito Y."/>
            <person name="Asashima M."/>
            <person name="Ueno N."/>
            <person name="Matsuda Y."/>
            <person name="Veenstra G.J."/>
            <person name="Fujiyama A."/>
            <person name="Harland R.M."/>
            <person name="Taira M."/>
            <person name="Rokhsar D.S."/>
        </authorList>
    </citation>
    <scope>NUCLEOTIDE SEQUENCE [LARGE SCALE GENOMIC DNA]</scope>
    <source>
        <strain evidence="4">J</strain>
    </source>
</reference>
<keyword evidence="2" id="KW-0472">Membrane</keyword>
<evidence type="ECO:0000256" key="2">
    <source>
        <dbReference type="SAM" id="Phobius"/>
    </source>
</evidence>